<evidence type="ECO:0000313" key="1">
    <source>
        <dbReference type="EMBL" id="DAF58893.1"/>
    </source>
</evidence>
<sequence length="39" mass="4402">MNIRVSSIISLQANLEEVKAFINSNIMIIKSGDFVLYMV</sequence>
<accession>A0A8S5T6B6</accession>
<name>A0A8S5T6B6_9CAUD</name>
<reference evidence="1" key="1">
    <citation type="journal article" date="2021" name="Proc. Natl. Acad. Sci. U.S.A.">
        <title>A Catalog of Tens of Thousands of Viruses from Human Metagenomes Reveals Hidden Associations with Chronic Diseases.</title>
        <authorList>
            <person name="Tisza M.J."/>
            <person name="Buck C.B."/>
        </authorList>
    </citation>
    <scope>NUCLEOTIDE SEQUENCE</scope>
    <source>
        <strain evidence="1">CtxMM9</strain>
    </source>
</reference>
<organism evidence="1">
    <name type="scientific">Siphoviridae sp. ctxMM9</name>
    <dbReference type="NCBI Taxonomy" id="2827973"/>
    <lineage>
        <taxon>Viruses</taxon>
        <taxon>Duplodnaviria</taxon>
        <taxon>Heunggongvirae</taxon>
        <taxon>Uroviricota</taxon>
        <taxon>Caudoviricetes</taxon>
    </lineage>
</organism>
<protein>
    <submittedName>
        <fullName evidence="1">Uncharacterized protein</fullName>
    </submittedName>
</protein>
<proteinExistence type="predicted"/>
<dbReference type="EMBL" id="BK032759">
    <property type="protein sequence ID" value="DAF58893.1"/>
    <property type="molecule type" value="Genomic_DNA"/>
</dbReference>